<evidence type="ECO:0000256" key="1">
    <source>
        <dbReference type="ARBA" id="ARBA00022786"/>
    </source>
</evidence>
<keyword evidence="3" id="KW-0812">Transmembrane</keyword>
<dbReference type="InterPro" id="IPR001394">
    <property type="entry name" value="Peptidase_C19_UCH"/>
</dbReference>
<dbReference type="SUPFAM" id="SSF54001">
    <property type="entry name" value="Cysteine proteinases"/>
    <property type="match status" value="1"/>
</dbReference>
<comment type="caution">
    <text evidence="5">The sequence shown here is derived from an EMBL/GenBank/DDBJ whole genome shotgun (WGS) entry which is preliminary data.</text>
</comment>
<accession>A0ABC8UFH2</accession>
<sequence length="397" mass="44504">MTKNVQIIFLFIYIGLGTLGFVSFLCFDIRRVMPNLIIETIQMSFAWCFNLFTVSGELQEEREDLGILPTDVPVETVGGSSMFFGTGMRNCGENNCFINATIQSLWHLKWFRDELLSLSEHEDVGDPCVVCALRKLFETLSMANTDGQRKAVSPTSLRTALSILYPANVNFLEGREGEAYEVLESILCCLHDSFIHTPGISDAKSLEKKGAGSSHCPIKTCIAHTFFGLDDSCMSESQNKNAYFHFKTADELRKIMDVCGSLDEPLKHGHIQLVCIDGVGGGRKRIRIKGVQSTPHVFALVIGWGTNVIADDILTTLIALNTEVEIVFLDQGNKHCLVSMACYCQHHYYCFAYNHEHERWIMFEDENVKDIGSWDNLVSTCENRLLLPAIALFEAVD</sequence>
<gene>
    <name evidence="5" type="ORF">ILEXP_LOCUS49707</name>
</gene>
<dbReference type="InterPro" id="IPR028889">
    <property type="entry name" value="USP"/>
</dbReference>
<dbReference type="Proteomes" id="UP001642360">
    <property type="component" value="Unassembled WGS sequence"/>
</dbReference>
<keyword evidence="3" id="KW-0472">Membrane</keyword>
<protein>
    <recommendedName>
        <fullName evidence="4">USP domain-containing protein</fullName>
    </recommendedName>
</protein>
<name>A0ABC8UFH2_9AQUA</name>
<dbReference type="Gene3D" id="3.90.70.10">
    <property type="entry name" value="Cysteine proteinases"/>
    <property type="match status" value="1"/>
</dbReference>
<organism evidence="5 6">
    <name type="scientific">Ilex paraguariensis</name>
    <name type="common">yerba mate</name>
    <dbReference type="NCBI Taxonomy" id="185542"/>
    <lineage>
        <taxon>Eukaryota</taxon>
        <taxon>Viridiplantae</taxon>
        <taxon>Streptophyta</taxon>
        <taxon>Embryophyta</taxon>
        <taxon>Tracheophyta</taxon>
        <taxon>Spermatophyta</taxon>
        <taxon>Magnoliopsida</taxon>
        <taxon>eudicotyledons</taxon>
        <taxon>Gunneridae</taxon>
        <taxon>Pentapetalae</taxon>
        <taxon>asterids</taxon>
        <taxon>campanulids</taxon>
        <taxon>Aquifoliales</taxon>
        <taxon>Aquifoliaceae</taxon>
        <taxon>Ilex</taxon>
    </lineage>
</organism>
<proteinExistence type="predicted"/>
<dbReference type="PANTHER" id="PTHR22975">
    <property type="entry name" value="UBIQUITIN SPECIFIC PROTEINASE"/>
    <property type="match status" value="1"/>
</dbReference>
<keyword evidence="6" id="KW-1185">Reference proteome</keyword>
<evidence type="ECO:0000256" key="3">
    <source>
        <dbReference type="SAM" id="Phobius"/>
    </source>
</evidence>
<keyword evidence="3" id="KW-1133">Transmembrane helix</keyword>
<evidence type="ECO:0000256" key="2">
    <source>
        <dbReference type="ARBA" id="ARBA00022801"/>
    </source>
</evidence>
<dbReference type="InterPro" id="IPR038765">
    <property type="entry name" value="Papain-like_cys_pep_sf"/>
</dbReference>
<dbReference type="GO" id="GO:0016787">
    <property type="term" value="F:hydrolase activity"/>
    <property type="evidence" value="ECO:0007669"/>
    <property type="project" value="UniProtKB-KW"/>
</dbReference>
<feature type="domain" description="USP" evidence="4">
    <location>
        <begin position="86"/>
        <end position="391"/>
    </location>
</feature>
<dbReference type="PANTHER" id="PTHR22975:SF9">
    <property type="entry name" value="ECHINUS SPLICE FORM 3"/>
    <property type="match status" value="1"/>
</dbReference>
<dbReference type="EMBL" id="CAUOFW020007602">
    <property type="protein sequence ID" value="CAK9179751.1"/>
    <property type="molecule type" value="Genomic_DNA"/>
</dbReference>
<dbReference type="InterPro" id="IPR052398">
    <property type="entry name" value="Ubiquitin_hydrolase_53/54"/>
</dbReference>
<evidence type="ECO:0000313" key="6">
    <source>
        <dbReference type="Proteomes" id="UP001642360"/>
    </source>
</evidence>
<dbReference type="AlphaFoldDB" id="A0ABC8UFH2"/>
<evidence type="ECO:0000259" key="4">
    <source>
        <dbReference type="PROSITE" id="PS50235"/>
    </source>
</evidence>
<keyword evidence="2" id="KW-0378">Hydrolase</keyword>
<feature type="transmembrane region" description="Helical" evidence="3">
    <location>
        <begin position="6"/>
        <end position="27"/>
    </location>
</feature>
<reference evidence="5 6" key="1">
    <citation type="submission" date="2024-02" db="EMBL/GenBank/DDBJ databases">
        <authorList>
            <person name="Vignale AGUSTIN F."/>
            <person name="Sosa J E."/>
            <person name="Modenutti C."/>
        </authorList>
    </citation>
    <scope>NUCLEOTIDE SEQUENCE [LARGE SCALE GENOMIC DNA]</scope>
</reference>
<dbReference type="Pfam" id="PF00443">
    <property type="entry name" value="UCH"/>
    <property type="match status" value="1"/>
</dbReference>
<evidence type="ECO:0000313" key="5">
    <source>
        <dbReference type="EMBL" id="CAK9179751.1"/>
    </source>
</evidence>
<keyword evidence="1" id="KW-0833">Ubl conjugation pathway</keyword>
<dbReference type="PROSITE" id="PS50235">
    <property type="entry name" value="USP_3"/>
    <property type="match status" value="1"/>
</dbReference>